<dbReference type="OrthoDB" id="9796958at2"/>
<dbReference type="KEGG" id="pkc:PKB_1011"/>
<dbReference type="HOGENOM" id="CLU_066901_0_1_6"/>
<feature type="domain" description="Isochorismatase-like" evidence="1">
    <location>
        <begin position="9"/>
        <end position="156"/>
    </location>
</feature>
<dbReference type="CDD" id="cd01012">
    <property type="entry name" value="YcaC_related"/>
    <property type="match status" value="1"/>
</dbReference>
<dbReference type="InterPro" id="IPR036380">
    <property type="entry name" value="Isochorismatase-like_sf"/>
</dbReference>
<dbReference type="InterPro" id="IPR050993">
    <property type="entry name" value="Isochorismatase_domain"/>
</dbReference>
<name>A0A024HCZ2_PSEKB</name>
<proteinExistence type="predicted"/>
<dbReference type="STRING" id="1301098.PKB_1011"/>
<dbReference type="AlphaFoldDB" id="A0A024HCZ2"/>
<keyword evidence="3" id="KW-1185">Reference proteome</keyword>
<dbReference type="SUPFAM" id="SSF52499">
    <property type="entry name" value="Isochorismatase-like hydrolases"/>
    <property type="match status" value="1"/>
</dbReference>
<dbReference type="InterPro" id="IPR000868">
    <property type="entry name" value="Isochorismatase-like_dom"/>
</dbReference>
<protein>
    <recommendedName>
        <fullName evidence="1">Isochorismatase-like domain-containing protein</fullName>
    </recommendedName>
</protein>
<dbReference type="eggNOG" id="COG1335">
    <property type="taxonomic scope" value="Bacteria"/>
</dbReference>
<reference evidence="2 3" key="2">
    <citation type="submission" date="2014-05" db="EMBL/GenBank/DDBJ databases">
        <title>Genome sequence of the 3-chlorobenzoate degrading bacterium Pseudomonas knackmussii B13 shows multiple evidence for horizontal gene transfer.</title>
        <authorList>
            <person name="Miyazaki R."/>
            <person name="Bertelli C."/>
            <person name="Falquet L."/>
            <person name="Robinson-Rechavi M."/>
            <person name="Gharib W."/>
            <person name="Roy S."/>
            <person name="Van der Meer J.R."/>
        </authorList>
    </citation>
    <scope>NUCLEOTIDE SEQUENCE [LARGE SCALE GENOMIC DNA]</scope>
    <source>
        <strain evidence="2 3">B13</strain>
    </source>
</reference>
<dbReference type="EMBL" id="HG322950">
    <property type="protein sequence ID" value="CDF82377.1"/>
    <property type="molecule type" value="Genomic_DNA"/>
</dbReference>
<sequence>MLIRAQTSTLLIVDIQERLYPAIHQGEQVLEYAAWLLALARRLGVPALASEQYSKGLGLTLPMLREQLPAEAILEKIAFSAVTDPGLLQMPGGERRQFVVCGTEAHVCVLQTVLGLLAEDREVFVVAEAVGSRRPEDRALALERMRQAGAVIVSREMVAFEWLERAGSEIFRSISREFIR</sequence>
<evidence type="ECO:0000313" key="2">
    <source>
        <dbReference type="EMBL" id="CDF82377.1"/>
    </source>
</evidence>
<reference evidence="2 3" key="1">
    <citation type="submission" date="2013-03" db="EMBL/GenBank/DDBJ databases">
        <authorList>
            <person name="Linke B."/>
        </authorList>
    </citation>
    <scope>NUCLEOTIDE SEQUENCE [LARGE SCALE GENOMIC DNA]</scope>
    <source>
        <strain evidence="2 3">B13</strain>
    </source>
</reference>
<evidence type="ECO:0000259" key="1">
    <source>
        <dbReference type="Pfam" id="PF00857"/>
    </source>
</evidence>
<dbReference type="Gene3D" id="3.40.50.850">
    <property type="entry name" value="Isochorismatase-like"/>
    <property type="match status" value="1"/>
</dbReference>
<dbReference type="Pfam" id="PF00857">
    <property type="entry name" value="Isochorismatase"/>
    <property type="match status" value="1"/>
</dbReference>
<accession>A0A024HCZ2</accession>
<organism evidence="2 3">
    <name type="scientific">Pseudomonas knackmussii (strain DSM 6978 / CCUG 54928 / LMG 23759 / B13)</name>
    <dbReference type="NCBI Taxonomy" id="1301098"/>
    <lineage>
        <taxon>Bacteria</taxon>
        <taxon>Pseudomonadati</taxon>
        <taxon>Pseudomonadota</taxon>
        <taxon>Gammaproteobacteria</taxon>
        <taxon>Pseudomonadales</taxon>
        <taxon>Pseudomonadaceae</taxon>
        <taxon>Pseudomonas</taxon>
    </lineage>
</organism>
<dbReference type="RefSeq" id="WP_043249525.1">
    <property type="nucleotide sequence ID" value="NZ_HG322950.1"/>
</dbReference>
<dbReference type="Proteomes" id="UP000025241">
    <property type="component" value="Chromosome I"/>
</dbReference>
<gene>
    <name evidence="2" type="ORF">PKB_1011</name>
</gene>
<dbReference type="PANTHER" id="PTHR14119:SF3">
    <property type="entry name" value="ISOCHORISMATASE DOMAIN-CONTAINING PROTEIN 2"/>
    <property type="match status" value="1"/>
</dbReference>
<evidence type="ECO:0000313" key="3">
    <source>
        <dbReference type="Proteomes" id="UP000025241"/>
    </source>
</evidence>
<dbReference type="PATRIC" id="fig|1301098.3.peg.1023"/>
<dbReference type="PANTHER" id="PTHR14119">
    <property type="entry name" value="HYDROLASE"/>
    <property type="match status" value="1"/>
</dbReference>